<comment type="caution">
    <text evidence="3">The sequence shown here is derived from an EMBL/GenBank/DDBJ whole genome shotgun (WGS) entry which is preliminary data.</text>
</comment>
<gene>
    <name evidence="3" type="ORF">PPROV_001079200</name>
</gene>
<dbReference type="Gene3D" id="2.20.110.10">
    <property type="entry name" value="Histone H3 K4-specific methyltransferase SET7/9 N-terminal domain"/>
    <property type="match status" value="2"/>
</dbReference>
<dbReference type="InterPro" id="IPR003409">
    <property type="entry name" value="MORN"/>
</dbReference>
<keyword evidence="1" id="KW-0677">Repeat</keyword>
<reference evidence="3" key="1">
    <citation type="submission" date="2020-10" db="EMBL/GenBank/DDBJ databases">
        <title>Unveiling of a novel bifunctional photoreceptor, Dualchrome1, isolated from a cosmopolitan green alga.</title>
        <authorList>
            <person name="Suzuki S."/>
            <person name="Kawachi M."/>
        </authorList>
    </citation>
    <scope>NUCLEOTIDE SEQUENCE</scope>
    <source>
        <strain evidence="3">NIES 2893</strain>
    </source>
</reference>
<dbReference type="SMART" id="SM00698">
    <property type="entry name" value="MORN"/>
    <property type="match status" value="2"/>
</dbReference>
<evidence type="ECO:0000313" key="4">
    <source>
        <dbReference type="Proteomes" id="UP000660262"/>
    </source>
</evidence>
<feature type="compositionally biased region" description="Pro residues" evidence="2">
    <location>
        <begin position="137"/>
        <end position="146"/>
    </location>
</feature>
<feature type="compositionally biased region" description="Acidic residues" evidence="2">
    <location>
        <begin position="147"/>
        <end position="161"/>
    </location>
</feature>
<evidence type="ECO:0000313" key="3">
    <source>
        <dbReference type="EMBL" id="GHP12065.1"/>
    </source>
</evidence>
<proteinExistence type="predicted"/>
<keyword evidence="4" id="KW-1185">Reference proteome</keyword>
<dbReference type="Pfam" id="PF02493">
    <property type="entry name" value="MORN"/>
    <property type="match status" value="4"/>
</dbReference>
<evidence type="ECO:0000256" key="1">
    <source>
        <dbReference type="ARBA" id="ARBA00022737"/>
    </source>
</evidence>
<dbReference type="SUPFAM" id="SSF82185">
    <property type="entry name" value="Histone H3 K4-specific methyltransferase SET7/9 N-terminal domain"/>
    <property type="match status" value="1"/>
</dbReference>
<sequence length="213" mass="22480">MNSLRHGAGLMSFPNGDVYQGDFKRDKSNGKGVYYYADGTVYAGIYKEGLKHGEGVIKYPGGAILQGLWYKGQLEGPGKFDATGYTYEGTYTQDCPDTAATFRCDLNLGKPKYPSCRAFIHKDVTLSANGGAYAGAPPRPASPEPVPEGEESPPPPAEEDLPVVPSAGKGWSGLSYTAGVAIENGAVLERPPPAFTGAHDRFLATVLVTGSAK</sequence>
<accession>A0A830HZM6</accession>
<evidence type="ECO:0000256" key="2">
    <source>
        <dbReference type="SAM" id="MobiDB-lite"/>
    </source>
</evidence>
<name>A0A830HZM6_9CHLO</name>
<dbReference type="AlphaFoldDB" id="A0A830HZM6"/>
<evidence type="ECO:0008006" key="5">
    <source>
        <dbReference type="Google" id="ProtNLM"/>
    </source>
</evidence>
<dbReference type="OrthoDB" id="270720at2759"/>
<dbReference type="GO" id="GO:0016020">
    <property type="term" value="C:membrane"/>
    <property type="evidence" value="ECO:0007669"/>
    <property type="project" value="UniProtKB-ARBA"/>
</dbReference>
<dbReference type="PANTHER" id="PTHR43215:SF14">
    <property type="entry name" value="RADIAL SPOKE HEAD 1 HOMOLOG"/>
    <property type="match status" value="1"/>
</dbReference>
<dbReference type="Proteomes" id="UP000660262">
    <property type="component" value="Unassembled WGS sequence"/>
</dbReference>
<dbReference type="EMBL" id="BNJQ01000038">
    <property type="protein sequence ID" value="GHP12065.1"/>
    <property type="molecule type" value="Genomic_DNA"/>
</dbReference>
<dbReference type="PANTHER" id="PTHR43215">
    <property type="entry name" value="RADIAL SPOKE HEAD 1 HOMOLOG"/>
    <property type="match status" value="1"/>
</dbReference>
<organism evidence="3 4">
    <name type="scientific">Pycnococcus provasolii</name>
    <dbReference type="NCBI Taxonomy" id="41880"/>
    <lineage>
        <taxon>Eukaryota</taxon>
        <taxon>Viridiplantae</taxon>
        <taxon>Chlorophyta</taxon>
        <taxon>Pseudoscourfieldiophyceae</taxon>
        <taxon>Pseudoscourfieldiales</taxon>
        <taxon>Pycnococcaceae</taxon>
        <taxon>Pycnococcus</taxon>
    </lineage>
</organism>
<feature type="region of interest" description="Disordered" evidence="2">
    <location>
        <begin position="131"/>
        <end position="166"/>
    </location>
</feature>
<protein>
    <recommendedName>
        <fullName evidence="5">MORN repeat-containing protein 5</fullName>
    </recommendedName>
</protein>